<dbReference type="Proteomes" id="UP001266305">
    <property type="component" value="Unassembled WGS sequence"/>
</dbReference>
<gene>
    <name evidence="2" type="ORF">P7K49_036353</name>
</gene>
<reference evidence="2 3" key="1">
    <citation type="submission" date="2023-05" db="EMBL/GenBank/DDBJ databases">
        <title>B98-5 Cell Line De Novo Hybrid Assembly: An Optical Mapping Approach.</title>
        <authorList>
            <person name="Kananen K."/>
            <person name="Auerbach J.A."/>
            <person name="Kautto E."/>
            <person name="Blachly J.S."/>
        </authorList>
    </citation>
    <scope>NUCLEOTIDE SEQUENCE [LARGE SCALE GENOMIC DNA]</scope>
    <source>
        <strain evidence="2">B95-8</strain>
        <tissue evidence="2">Cell line</tissue>
    </source>
</reference>
<feature type="region of interest" description="Disordered" evidence="1">
    <location>
        <begin position="1"/>
        <end position="21"/>
    </location>
</feature>
<organism evidence="2 3">
    <name type="scientific">Saguinus oedipus</name>
    <name type="common">Cotton-top tamarin</name>
    <name type="synonym">Oedipomidas oedipus</name>
    <dbReference type="NCBI Taxonomy" id="9490"/>
    <lineage>
        <taxon>Eukaryota</taxon>
        <taxon>Metazoa</taxon>
        <taxon>Chordata</taxon>
        <taxon>Craniata</taxon>
        <taxon>Vertebrata</taxon>
        <taxon>Euteleostomi</taxon>
        <taxon>Mammalia</taxon>
        <taxon>Eutheria</taxon>
        <taxon>Euarchontoglires</taxon>
        <taxon>Primates</taxon>
        <taxon>Haplorrhini</taxon>
        <taxon>Platyrrhini</taxon>
        <taxon>Cebidae</taxon>
        <taxon>Callitrichinae</taxon>
        <taxon>Saguinus</taxon>
    </lineage>
</organism>
<sequence>MDADLTGRLPESSNGANTTANDKKRNLLCSLMSRCSGCGQQLRNSEDSLMDGGPISSSPRSVKNKHGYGIRALPKGHVQLQNSSPSGAPASQEQPIGNDLVFIPGHVVSLSTNQQKLPTGSWLITLQTEGTVTVTIWPISNDGTLLGLTGCSRRGLVPGCFLFVELEILGLNHSEPSFDKSFANFIQKLH</sequence>
<dbReference type="EMBL" id="JASSZA010000021">
    <property type="protein sequence ID" value="KAK2085053.1"/>
    <property type="molecule type" value="Genomic_DNA"/>
</dbReference>
<feature type="region of interest" description="Disordered" evidence="1">
    <location>
        <begin position="47"/>
        <end position="67"/>
    </location>
</feature>
<feature type="compositionally biased region" description="Polar residues" evidence="1">
    <location>
        <begin position="11"/>
        <end position="20"/>
    </location>
</feature>
<evidence type="ECO:0000256" key="1">
    <source>
        <dbReference type="SAM" id="MobiDB-lite"/>
    </source>
</evidence>
<keyword evidence="3" id="KW-1185">Reference proteome</keyword>
<name>A0ABQ9TJV5_SAGOE</name>
<protein>
    <submittedName>
        <fullName evidence="2">Uncharacterized protein</fullName>
    </submittedName>
</protein>
<evidence type="ECO:0000313" key="3">
    <source>
        <dbReference type="Proteomes" id="UP001266305"/>
    </source>
</evidence>
<evidence type="ECO:0000313" key="2">
    <source>
        <dbReference type="EMBL" id="KAK2085053.1"/>
    </source>
</evidence>
<accession>A0ABQ9TJV5</accession>
<comment type="caution">
    <text evidence="2">The sequence shown here is derived from an EMBL/GenBank/DDBJ whole genome shotgun (WGS) entry which is preliminary data.</text>
</comment>
<proteinExistence type="predicted"/>